<name>A0A2A8LQN5_BACCE</name>
<dbReference type="PANTHER" id="PTHR30472:SF1">
    <property type="entry name" value="FE(3+) DICITRATE TRANSPORT SYSTEM PERMEASE PROTEIN FECC-RELATED"/>
    <property type="match status" value="1"/>
</dbReference>
<dbReference type="InterPro" id="IPR000522">
    <property type="entry name" value="ABC_transptr_permease_BtuC"/>
</dbReference>
<evidence type="ECO:0000256" key="5">
    <source>
        <dbReference type="ARBA" id="ARBA00022692"/>
    </source>
</evidence>
<dbReference type="GO" id="GO:0033214">
    <property type="term" value="P:siderophore-iron import into cell"/>
    <property type="evidence" value="ECO:0007669"/>
    <property type="project" value="TreeGrafter"/>
</dbReference>
<dbReference type="Gene3D" id="1.10.3470.10">
    <property type="entry name" value="ABC transporter involved in vitamin B12 uptake, BtuC"/>
    <property type="match status" value="1"/>
</dbReference>
<dbReference type="EMBL" id="NTZF01000007">
    <property type="protein sequence ID" value="PES96615.1"/>
    <property type="molecule type" value="Genomic_DNA"/>
</dbReference>
<evidence type="ECO:0000256" key="1">
    <source>
        <dbReference type="ARBA" id="ARBA00004651"/>
    </source>
</evidence>
<dbReference type="AlphaFoldDB" id="A0A2A8LQN5"/>
<feature type="transmembrane region" description="Helical" evidence="8">
    <location>
        <begin position="233"/>
        <end position="255"/>
    </location>
</feature>
<keyword evidence="6 8" id="KW-1133">Transmembrane helix</keyword>
<reference evidence="9 10" key="1">
    <citation type="submission" date="2017-09" db="EMBL/GenBank/DDBJ databases">
        <title>Large-scale bioinformatics analysis of Bacillus genomes uncovers conserved roles of natural products in bacterial physiology.</title>
        <authorList>
            <consortium name="Agbiome Team Llc"/>
            <person name="Bleich R.M."/>
            <person name="Grubbs K.J."/>
            <person name="Santa Maria K.C."/>
            <person name="Allen S.E."/>
            <person name="Farag S."/>
            <person name="Shank E.A."/>
            <person name="Bowers A."/>
        </authorList>
    </citation>
    <scope>NUCLEOTIDE SEQUENCE [LARGE SCALE GENOMIC DNA]</scope>
    <source>
        <strain evidence="9 10">AFS002368</strain>
    </source>
</reference>
<accession>A0A2A8LQN5</accession>
<dbReference type="FunFam" id="1.10.3470.10:FF:000001">
    <property type="entry name" value="Vitamin B12 ABC transporter permease BtuC"/>
    <property type="match status" value="1"/>
</dbReference>
<keyword evidence="3" id="KW-0813">Transport</keyword>
<dbReference type="GO" id="GO:0005886">
    <property type="term" value="C:plasma membrane"/>
    <property type="evidence" value="ECO:0007669"/>
    <property type="project" value="UniProtKB-SubCell"/>
</dbReference>
<evidence type="ECO:0000256" key="2">
    <source>
        <dbReference type="ARBA" id="ARBA00007935"/>
    </source>
</evidence>
<dbReference type="GO" id="GO:0022857">
    <property type="term" value="F:transmembrane transporter activity"/>
    <property type="evidence" value="ECO:0007669"/>
    <property type="project" value="InterPro"/>
</dbReference>
<dbReference type="Proteomes" id="UP000220900">
    <property type="component" value="Unassembled WGS sequence"/>
</dbReference>
<feature type="transmembrane region" description="Helical" evidence="8">
    <location>
        <begin position="147"/>
        <end position="166"/>
    </location>
</feature>
<feature type="transmembrane region" description="Helical" evidence="8">
    <location>
        <begin position="114"/>
        <end position="135"/>
    </location>
</feature>
<feature type="transmembrane region" description="Helical" evidence="8">
    <location>
        <begin position="305"/>
        <end position="321"/>
    </location>
</feature>
<evidence type="ECO:0000256" key="4">
    <source>
        <dbReference type="ARBA" id="ARBA00022475"/>
    </source>
</evidence>
<gene>
    <name evidence="9" type="ORF">CN491_08540</name>
</gene>
<sequence length="330" mass="35345">MRSTNQKRAIIFYILLFLLLIIGALGSFLIGATNIQMQDLWAPKDHKTYLIIRDISLPRLIVTFLVGSALAVSGAIMQAITRNALASPQVFGVNAGASLAVVTIMVLFPSVASTGMVIAAFIGAAFGGCIVYMLANIKEMSPVRLALAGMVIHLILSSFTQTLILIDENSTDSIIYWMAGGVDGARWIKVQMAWPWYILGLILAIWLSKSLTLLNMGQEVAKGLGTNVKRTQILAAISVVLLSGSSVAIAGPIGFIGLMGPHIARSLIGSSYQRLIPFTALLGGVLLVYADILSRFISYPYDTPVGIVTAIIGSPFFLFLAKKGARLETK</sequence>
<comment type="caution">
    <text evidence="9">The sequence shown here is derived from an EMBL/GenBank/DDBJ whole genome shotgun (WGS) entry which is preliminary data.</text>
</comment>
<comment type="subcellular location">
    <subcellularLocation>
        <location evidence="1">Cell membrane</location>
        <topology evidence="1">Multi-pass membrane protein</topology>
    </subcellularLocation>
</comment>
<keyword evidence="4" id="KW-1003">Cell membrane</keyword>
<feature type="transmembrane region" description="Helical" evidence="8">
    <location>
        <begin position="89"/>
        <end position="108"/>
    </location>
</feature>
<evidence type="ECO:0000313" key="9">
    <source>
        <dbReference type="EMBL" id="PES96615.1"/>
    </source>
</evidence>
<feature type="transmembrane region" description="Helical" evidence="8">
    <location>
        <begin position="12"/>
        <end position="35"/>
    </location>
</feature>
<proteinExistence type="inferred from homology"/>
<organism evidence="9 10">
    <name type="scientific">Bacillus cereus</name>
    <dbReference type="NCBI Taxonomy" id="1396"/>
    <lineage>
        <taxon>Bacteria</taxon>
        <taxon>Bacillati</taxon>
        <taxon>Bacillota</taxon>
        <taxon>Bacilli</taxon>
        <taxon>Bacillales</taxon>
        <taxon>Bacillaceae</taxon>
        <taxon>Bacillus</taxon>
        <taxon>Bacillus cereus group</taxon>
    </lineage>
</organism>
<feature type="transmembrane region" description="Helical" evidence="8">
    <location>
        <begin position="55"/>
        <end position="77"/>
    </location>
</feature>
<dbReference type="SUPFAM" id="SSF81345">
    <property type="entry name" value="ABC transporter involved in vitamin B12 uptake, BtuC"/>
    <property type="match status" value="1"/>
</dbReference>
<evidence type="ECO:0000256" key="8">
    <source>
        <dbReference type="SAM" id="Phobius"/>
    </source>
</evidence>
<dbReference type="RefSeq" id="WP_098267485.1">
    <property type="nucleotide sequence ID" value="NZ_NTZF01000007.1"/>
</dbReference>
<comment type="similarity">
    <text evidence="2">Belongs to the binding-protein-dependent transport system permease family. FecCD subfamily.</text>
</comment>
<dbReference type="Pfam" id="PF01032">
    <property type="entry name" value="FecCD"/>
    <property type="match status" value="1"/>
</dbReference>
<protein>
    <submittedName>
        <fullName evidence="9">Iron-siderophore ABC transporter permease</fullName>
    </submittedName>
</protein>
<evidence type="ECO:0000256" key="7">
    <source>
        <dbReference type="ARBA" id="ARBA00023136"/>
    </source>
</evidence>
<dbReference type="CDD" id="cd06550">
    <property type="entry name" value="TM_ABC_iron-siderophores_like"/>
    <property type="match status" value="1"/>
</dbReference>
<dbReference type="PANTHER" id="PTHR30472">
    <property type="entry name" value="FERRIC ENTEROBACTIN TRANSPORT SYSTEM PERMEASE PROTEIN"/>
    <property type="match status" value="1"/>
</dbReference>
<keyword evidence="5 8" id="KW-0812">Transmembrane</keyword>
<evidence type="ECO:0000313" key="10">
    <source>
        <dbReference type="Proteomes" id="UP000220900"/>
    </source>
</evidence>
<evidence type="ECO:0000256" key="6">
    <source>
        <dbReference type="ARBA" id="ARBA00022989"/>
    </source>
</evidence>
<keyword evidence="7 8" id="KW-0472">Membrane</keyword>
<dbReference type="InterPro" id="IPR037294">
    <property type="entry name" value="ABC_BtuC-like"/>
</dbReference>
<feature type="transmembrane region" description="Helical" evidence="8">
    <location>
        <begin position="275"/>
        <end position="293"/>
    </location>
</feature>
<evidence type="ECO:0000256" key="3">
    <source>
        <dbReference type="ARBA" id="ARBA00022448"/>
    </source>
</evidence>
<feature type="transmembrane region" description="Helical" evidence="8">
    <location>
        <begin position="194"/>
        <end position="212"/>
    </location>
</feature>